<dbReference type="PANTHER" id="PTHR11073">
    <property type="entry name" value="CALRETICULIN AND CALNEXIN"/>
    <property type="match status" value="1"/>
</dbReference>
<evidence type="ECO:0000256" key="10">
    <source>
        <dbReference type="ARBA" id="ARBA00023157"/>
    </source>
</evidence>
<evidence type="ECO:0000313" key="17">
    <source>
        <dbReference type="EMBL" id="GAT95392.1"/>
    </source>
</evidence>
<feature type="disulfide bond" evidence="14">
    <location>
        <begin position="96"/>
        <end position="130"/>
    </location>
</feature>
<evidence type="ECO:0000256" key="11">
    <source>
        <dbReference type="ARBA" id="ARBA00023186"/>
    </source>
</evidence>
<evidence type="ECO:0000256" key="15">
    <source>
        <dbReference type="RuleBase" id="RU362126"/>
    </source>
</evidence>
<keyword evidence="5" id="KW-0430">Lectin</keyword>
<evidence type="ECO:0000256" key="1">
    <source>
        <dbReference type="ARBA" id="ARBA00004319"/>
    </source>
</evidence>
<dbReference type="InterPro" id="IPR018124">
    <property type="entry name" value="Calret/calnex_CS"/>
</dbReference>
<dbReference type="SUPFAM" id="SSF49899">
    <property type="entry name" value="Concanavalin A-like lectins/glucanases"/>
    <property type="match status" value="1"/>
</dbReference>
<dbReference type="GO" id="GO:0005789">
    <property type="term" value="C:endoplasmic reticulum membrane"/>
    <property type="evidence" value="ECO:0007669"/>
    <property type="project" value="TreeGrafter"/>
</dbReference>
<feature type="binding site" evidence="13">
    <location>
        <position position="100"/>
    </location>
    <ligand>
        <name>an alpha-D-glucoside</name>
        <dbReference type="ChEBI" id="CHEBI:22390"/>
    </ligand>
</feature>
<dbReference type="Gene3D" id="2.60.120.200">
    <property type="match status" value="1"/>
</dbReference>
<dbReference type="VEuPathDB" id="AmoebaDB:EHI5A_172890"/>
<feature type="binding site" evidence="13">
    <location>
        <position position="128"/>
    </location>
    <ligand>
        <name>an alpha-D-glucoside</name>
        <dbReference type="ChEBI" id="CHEBI:22390"/>
    </ligand>
</feature>
<evidence type="ECO:0000256" key="5">
    <source>
        <dbReference type="ARBA" id="ARBA00022734"/>
    </source>
</evidence>
<evidence type="ECO:0000256" key="16">
    <source>
        <dbReference type="SAM" id="MobiDB-lite"/>
    </source>
</evidence>
<dbReference type="InterPro" id="IPR009169">
    <property type="entry name" value="Calreticulin"/>
</dbReference>
<feature type="binding site" evidence="13">
    <location>
        <position position="102"/>
    </location>
    <ligand>
        <name>an alpha-D-glucoside</name>
        <dbReference type="ChEBI" id="CHEBI:22390"/>
    </ligand>
</feature>
<dbReference type="EMBL" id="BDEQ01000001">
    <property type="protein sequence ID" value="GAT95392.1"/>
    <property type="molecule type" value="Genomic_DNA"/>
</dbReference>
<dbReference type="Pfam" id="PF00262">
    <property type="entry name" value="Calreticulin"/>
    <property type="match status" value="2"/>
</dbReference>
<name>A0A5K1V7Y1_ENTHI</name>
<dbReference type="VEuPathDB" id="AmoebaDB:EHI_136160"/>
<keyword evidence="11 12" id="KW-0143">Chaperone</keyword>
<dbReference type="PANTHER" id="PTHR11073:SF2">
    <property type="entry name" value="CALRETICULIN"/>
    <property type="match status" value="1"/>
</dbReference>
<comment type="similarity">
    <text evidence="2 12 15">Belongs to the calreticulin family.</text>
</comment>
<dbReference type="GO" id="GO:0005788">
    <property type="term" value="C:endoplasmic reticulum lumen"/>
    <property type="evidence" value="ECO:0007669"/>
    <property type="project" value="UniProtKB-SubCell"/>
</dbReference>
<dbReference type="GO" id="GO:0036503">
    <property type="term" value="P:ERAD pathway"/>
    <property type="evidence" value="ECO:0007669"/>
    <property type="project" value="TreeGrafter"/>
</dbReference>
<dbReference type="PRINTS" id="PR00626">
    <property type="entry name" value="CALRETICULIN"/>
</dbReference>
<evidence type="ECO:0000256" key="6">
    <source>
        <dbReference type="ARBA" id="ARBA00022737"/>
    </source>
</evidence>
<evidence type="ECO:0000256" key="9">
    <source>
        <dbReference type="ARBA" id="ARBA00022837"/>
    </source>
</evidence>
<dbReference type="GO" id="GO:0030246">
    <property type="term" value="F:carbohydrate binding"/>
    <property type="evidence" value="ECO:0007669"/>
    <property type="project" value="UniProtKB-KW"/>
</dbReference>
<evidence type="ECO:0000256" key="4">
    <source>
        <dbReference type="ARBA" id="ARBA00022729"/>
    </source>
</evidence>
<keyword evidence="3" id="KW-0479">Metal-binding</keyword>
<dbReference type="FunFam" id="2.10.250.10:FF:000002">
    <property type="entry name" value="Calreticulin"/>
    <property type="match status" value="1"/>
</dbReference>
<dbReference type="PROSITE" id="PS00803">
    <property type="entry name" value="CALRETICULIN_1"/>
    <property type="match status" value="1"/>
</dbReference>
<comment type="subcellular location">
    <subcellularLocation>
        <location evidence="1 12">Endoplasmic reticulum lumen</location>
    </subcellularLocation>
</comment>
<dbReference type="GO" id="GO:0051082">
    <property type="term" value="F:unfolded protein binding"/>
    <property type="evidence" value="ECO:0007669"/>
    <property type="project" value="InterPro"/>
</dbReference>
<keyword evidence="6" id="KW-0677">Repeat</keyword>
<dbReference type="FunFam" id="2.60.120.200:FF:000018">
    <property type="entry name" value="Calreticulin 1b"/>
    <property type="match status" value="1"/>
</dbReference>
<evidence type="ECO:0000256" key="13">
    <source>
        <dbReference type="PIRSR" id="PIRSR002356-1"/>
    </source>
</evidence>
<feature type="binding site" evidence="13">
    <location>
        <position position="310"/>
    </location>
    <ligand>
        <name>an alpha-D-glucoside</name>
        <dbReference type="ChEBI" id="CHEBI:22390"/>
    </ligand>
</feature>
<feature type="compositionally biased region" description="Basic and acidic residues" evidence="16">
    <location>
        <begin position="213"/>
        <end position="232"/>
    </location>
</feature>
<evidence type="ECO:0000256" key="7">
    <source>
        <dbReference type="ARBA" id="ARBA00022824"/>
    </source>
</evidence>
<dbReference type="SUPFAM" id="SSF63887">
    <property type="entry name" value="P-domain of calnexin/calreticulin"/>
    <property type="match status" value="1"/>
</dbReference>
<feature type="region of interest" description="Disordered" evidence="16">
    <location>
        <begin position="213"/>
        <end position="256"/>
    </location>
</feature>
<dbReference type="InterPro" id="IPR013320">
    <property type="entry name" value="ConA-like_dom_sf"/>
</dbReference>
<dbReference type="GO" id="GO:0006457">
    <property type="term" value="P:protein folding"/>
    <property type="evidence" value="ECO:0007669"/>
    <property type="project" value="InterPro"/>
</dbReference>
<dbReference type="InterPro" id="IPR009033">
    <property type="entry name" value="Calreticulin/calnexin_P_dom_sf"/>
</dbReference>
<dbReference type="GO" id="GO:0006911">
    <property type="term" value="P:phagocytosis, engulfment"/>
    <property type="evidence" value="ECO:0007669"/>
    <property type="project" value="EnsemblProtists"/>
</dbReference>
<evidence type="ECO:0000256" key="2">
    <source>
        <dbReference type="ARBA" id="ARBA00010983"/>
    </source>
</evidence>
<organism evidence="17 18">
    <name type="scientific">Entamoeba histolytica</name>
    <dbReference type="NCBI Taxonomy" id="5759"/>
    <lineage>
        <taxon>Eukaryota</taxon>
        <taxon>Amoebozoa</taxon>
        <taxon>Evosea</taxon>
        <taxon>Archamoebae</taxon>
        <taxon>Mastigamoebida</taxon>
        <taxon>Entamoebidae</taxon>
        <taxon>Entamoeba</taxon>
    </lineage>
</organism>
<evidence type="ECO:0000256" key="8">
    <source>
        <dbReference type="ARBA" id="ARBA00022833"/>
    </source>
</evidence>
<evidence type="ECO:0000313" key="18">
    <source>
        <dbReference type="Proteomes" id="UP000078387"/>
    </source>
</evidence>
<dbReference type="InterPro" id="IPR001580">
    <property type="entry name" value="Calret/calnex"/>
</dbReference>
<evidence type="ECO:0000256" key="3">
    <source>
        <dbReference type="ARBA" id="ARBA00022723"/>
    </source>
</evidence>
<evidence type="ECO:0000256" key="14">
    <source>
        <dbReference type="PIRSR" id="PIRSR002356-3"/>
    </source>
</evidence>
<dbReference type="AlphaFoldDB" id="A0A5K1V7Y1"/>
<feature type="region of interest" description="Disordered" evidence="16">
    <location>
        <begin position="347"/>
        <end position="389"/>
    </location>
</feature>
<keyword evidence="4" id="KW-0732">Signal</keyword>
<dbReference type="Proteomes" id="UP000078387">
    <property type="component" value="Unassembled WGS sequence"/>
</dbReference>
<keyword evidence="8" id="KW-0862">Zinc</keyword>
<proteinExistence type="inferred from homology"/>
<dbReference type="PIRSF" id="PIRSF002356">
    <property type="entry name" value="Calreticulin"/>
    <property type="match status" value="1"/>
</dbReference>
<sequence length="389" mass="45080">MFTLFLLIALSSAKVYFHETFENRDKWIDSTSSGKALGPFKIVSGKWYGDANNKGLQTSEDNKFYIAAAKLDEEFSNKDKNLIVQYNLKFEQGIDCGGGYIKLLPKKSIESEEKFTPESEYNIMFGPDVCGGSKRTHVIMNYKGKNNLIRKEIKCESDDISHLYTLIIRPNNTYVVKIDGVEKQEGKFDEDWDMLAPKEIDDPNVSKPADWVDEKEIDDPNDKKPEGWDDIPKTIVDPNAKKPEEWNDEDDGEWEAPTIENPEYKGEWKPKRIPNPAYKGEWVHPQIANPDYVYDPELYKYDSFAYIGIDVWQVKAGTIYDDILITDDIEEAEKEAKVILERNAAEKKMRDEIKEAEKQKEEEAKKEAEKQKEEETKEEIKKEENKEEL</sequence>
<comment type="caution">
    <text evidence="17">The sequence shown here is derived from an EMBL/GenBank/DDBJ whole genome shotgun (WGS) entry which is preliminary data.</text>
</comment>
<protein>
    <recommendedName>
        <fullName evidence="12">Calreticulin</fullName>
    </recommendedName>
</protein>
<dbReference type="VEuPathDB" id="AmoebaDB:KM1_218440"/>
<reference evidence="17 18" key="1">
    <citation type="submission" date="2016-05" db="EMBL/GenBank/DDBJ databases">
        <title>First whole genome sequencing of Entamoeba histolytica HM1:IMSS-clone-6.</title>
        <authorList>
            <person name="Mukherjee Avik.K."/>
            <person name="Izumyama S."/>
            <person name="Nakada-Tsukui K."/>
            <person name="Nozaki T."/>
        </authorList>
    </citation>
    <scope>NUCLEOTIDE SEQUENCE [LARGE SCALE GENOMIC DNA]</scope>
    <source>
        <strain evidence="17 18">HM1:IMSS clone 6</strain>
    </source>
</reference>
<dbReference type="SMR" id="A0A5K1V7Y1"/>
<keyword evidence="10 14" id="KW-1015">Disulfide bond</keyword>
<dbReference type="OMA" id="KRDEICA"/>
<gene>
    <name evidence="17" type="ORF">CL6EHI_136160</name>
</gene>
<evidence type="ECO:0000256" key="12">
    <source>
        <dbReference type="PIRNR" id="PIRNR002356"/>
    </source>
</evidence>
<dbReference type="PROSITE" id="PS00804">
    <property type="entry name" value="CALRETICULIN_2"/>
    <property type="match status" value="1"/>
</dbReference>
<keyword evidence="7 12" id="KW-0256">Endoplasmic reticulum</keyword>
<dbReference type="VEuPathDB" id="AmoebaDB:EHI8A_196580"/>
<dbReference type="GO" id="GO:0005509">
    <property type="term" value="F:calcium ion binding"/>
    <property type="evidence" value="ECO:0007669"/>
    <property type="project" value="InterPro"/>
</dbReference>
<dbReference type="Gene3D" id="2.10.250.10">
    <property type="entry name" value="Calreticulin/calnexin, P domain"/>
    <property type="match status" value="1"/>
</dbReference>
<feature type="binding site" evidence="13">
    <location>
        <position position="121"/>
    </location>
    <ligand>
        <name>an alpha-D-glucoside</name>
        <dbReference type="ChEBI" id="CHEBI:22390"/>
    </ligand>
</feature>
<accession>A0A5K1V7Y1</accession>
<keyword evidence="9" id="KW-0106">Calcium</keyword>